<dbReference type="SUPFAM" id="SSF52833">
    <property type="entry name" value="Thioredoxin-like"/>
    <property type="match status" value="1"/>
</dbReference>
<dbReference type="Gene3D" id="3.40.30.10">
    <property type="entry name" value="Glutaredoxin"/>
    <property type="match status" value="1"/>
</dbReference>
<sequence>MNNKDWGLKVFSFLFLLFIAIVSNAQNLRIELKGENIGGKTIKLISIMDNLSNLETEIASKQLNQTDTVVNFSVLIENTSFMKIRIETFDYGFIAQKGASYNMRLLPFDFNIKDSINTLFYKFELPIIIENTTDNNLNRTIYSIDTTIENYLIDNKKEILFYRDKKKVDSLKLMVYSLIDSAQSNYINDYVKYSLGKIEFSSKTINDKKLKAQLFYDKPILYDNIGYMDCFEVVYGHYFTEGNKVITKQNLIRWFENNNYFSLIDSLGVDTLLKNEVFRELVFLRGMKEAYFSTQYNSLNIVSMLENFIYQTKFKEHVKIAKNLLELFSQKSYYGSNAKEFSLQDIHNNYITLDKFKGKPLILSFVKLHEPSCLRELNMMYSFVDTLKDNFNFLTIACDNSLDALFNFLVNSNVGVRYKWDFAHFGGNWDLLKAYNVAVFPTFILIDSKGTIIQNPMRKPSEGSLIPFVPRKEVVKEKFFLDPK</sequence>
<proteinExistence type="predicted"/>
<dbReference type="GO" id="GO:0016491">
    <property type="term" value="F:oxidoreductase activity"/>
    <property type="evidence" value="ECO:0007669"/>
    <property type="project" value="InterPro"/>
</dbReference>
<evidence type="ECO:0000313" key="2">
    <source>
        <dbReference type="EMBL" id="MPL94821.1"/>
    </source>
</evidence>
<dbReference type="EMBL" id="VSSQ01000443">
    <property type="protein sequence ID" value="MPL94821.1"/>
    <property type="molecule type" value="Genomic_DNA"/>
</dbReference>
<comment type="caution">
    <text evidence="2">The sequence shown here is derived from an EMBL/GenBank/DDBJ whole genome shotgun (WGS) entry which is preliminary data.</text>
</comment>
<reference evidence="2" key="1">
    <citation type="submission" date="2019-08" db="EMBL/GenBank/DDBJ databases">
        <authorList>
            <person name="Kucharzyk K."/>
            <person name="Murdoch R.W."/>
            <person name="Higgins S."/>
            <person name="Loffler F."/>
        </authorList>
    </citation>
    <scope>NUCLEOTIDE SEQUENCE</scope>
</reference>
<evidence type="ECO:0000259" key="1">
    <source>
        <dbReference type="Pfam" id="PF00578"/>
    </source>
</evidence>
<dbReference type="InterPro" id="IPR000866">
    <property type="entry name" value="AhpC/TSA"/>
</dbReference>
<gene>
    <name evidence="2" type="primary">resA_38</name>
    <name evidence="2" type="ORF">SDC9_40979</name>
</gene>
<dbReference type="Pfam" id="PF00578">
    <property type="entry name" value="AhpC-TSA"/>
    <property type="match status" value="1"/>
</dbReference>
<dbReference type="AlphaFoldDB" id="A0A644VTU6"/>
<dbReference type="InterPro" id="IPR036249">
    <property type="entry name" value="Thioredoxin-like_sf"/>
</dbReference>
<dbReference type="GO" id="GO:0016209">
    <property type="term" value="F:antioxidant activity"/>
    <property type="evidence" value="ECO:0007669"/>
    <property type="project" value="InterPro"/>
</dbReference>
<organism evidence="2">
    <name type="scientific">bioreactor metagenome</name>
    <dbReference type="NCBI Taxonomy" id="1076179"/>
    <lineage>
        <taxon>unclassified sequences</taxon>
        <taxon>metagenomes</taxon>
        <taxon>ecological metagenomes</taxon>
    </lineage>
</organism>
<feature type="domain" description="Alkyl hydroperoxide reductase subunit C/ Thiol specific antioxidant" evidence="1">
    <location>
        <begin position="335"/>
        <end position="453"/>
    </location>
</feature>
<accession>A0A644VTU6</accession>
<protein>
    <submittedName>
        <fullName evidence="2">Thiol-disulfide oxidoreductase ResA</fullName>
    </submittedName>
</protein>
<name>A0A644VTU6_9ZZZZ</name>